<dbReference type="OrthoDB" id="8480030at2"/>
<gene>
    <name evidence="2" type="ORF">C0V82_15955</name>
</gene>
<feature type="chain" id="PRO_5014791602" evidence="1">
    <location>
        <begin position="29"/>
        <end position="134"/>
    </location>
</feature>
<evidence type="ECO:0000313" key="2">
    <source>
        <dbReference type="EMBL" id="AUN31927.1"/>
    </source>
</evidence>
<feature type="signal peptide" evidence="1">
    <location>
        <begin position="1"/>
        <end position="28"/>
    </location>
</feature>
<dbReference type="RefSeq" id="WP_102113482.1">
    <property type="nucleotide sequence ID" value="NZ_BMGN01000012.1"/>
</dbReference>
<keyword evidence="1" id="KW-0732">Signal</keyword>
<dbReference type="KEGG" id="ncb:C0V82_15955"/>
<protein>
    <submittedName>
        <fullName evidence="2">Uncharacterized protein</fullName>
    </submittedName>
</protein>
<dbReference type="AlphaFoldDB" id="A0A2K9NFT8"/>
<proteinExistence type="predicted"/>
<reference evidence="2 3" key="1">
    <citation type="submission" date="2017-12" db="EMBL/GenBank/DDBJ databases">
        <title>Genomes of bacteria within cyanobacterial aggregates.</title>
        <authorList>
            <person name="Cai H."/>
        </authorList>
    </citation>
    <scope>NUCLEOTIDE SEQUENCE [LARGE SCALE GENOMIC DNA]</scope>
    <source>
        <strain evidence="2 3">TH16</strain>
    </source>
</reference>
<dbReference type="Proteomes" id="UP000234752">
    <property type="component" value="Chromosome eg_2"/>
</dbReference>
<evidence type="ECO:0000313" key="3">
    <source>
        <dbReference type="Proteomes" id="UP000234752"/>
    </source>
</evidence>
<name>A0A2K9NFT8_9PROT</name>
<evidence type="ECO:0000256" key="1">
    <source>
        <dbReference type="SAM" id="SignalP"/>
    </source>
</evidence>
<keyword evidence="3" id="KW-1185">Reference proteome</keyword>
<accession>A0A2K9NFT8</accession>
<organism evidence="2 3">
    <name type="scientific">Niveispirillum cyanobacteriorum</name>
    <dbReference type="NCBI Taxonomy" id="1612173"/>
    <lineage>
        <taxon>Bacteria</taxon>
        <taxon>Pseudomonadati</taxon>
        <taxon>Pseudomonadota</taxon>
        <taxon>Alphaproteobacteria</taxon>
        <taxon>Rhodospirillales</taxon>
        <taxon>Azospirillaceae</taxon>
        <taxon>Niveispirillum</taxon>
    </lineage>
</organism>
<sequence length="134" mass="14009">MFFLFRRSAGLMMAAAFLAFAPVASVHAAAEEQAEDCMMAAAGRCSFTAGREGVHRIQLTLGQAQTGKLRDLTIGGQQCPLQRQAADGQDGALHAACFAYLSAGVTYELSVPETGKVSVVKADPAHGEPVTVIP</sequence>
<dbReference type="EMBL" id="CP025612">
    <property type="protein sequence ID" value="AUN31927.1"/>
    <property type="molecule type" value="Genomic_DNA"/>
</dbReference>